<keyword evidence="4" id="KW-1185">Reference proteome</keyword>
<organism evidence="3 4">
    <name type="scientific">Halovenus salina</name>
    <dbReference type="NCBI Taxonomy" id="1510225"/>
    <lineage>
        <taxon>Archaea</taxon>
        <taxon>Methanobacteriati</taxon>
        <taxon>Methanobacteriota</taxon>
        <taxon>Stenosarchaea group</taxon>
        <taxon>Halobacteria</taxon>
        <taxon>Halobacteriales</taxon>
        <taxon>Haloarculaceae</taxon>
        <taxon>Halovenus</taxon>
    </lineage>
</organism>
<feature type="transmembrane region" description="Helical" evidence="1">
    <location>
        <begin position="35"/>
        <end position="56"/>
    </location>
</feature>
<evidence type="ECO:0000259" key="2">
    <source>
        <dbReference type="Pfam" id="PF16927"/>
    </source>
</evidence>
<evidence type="ECO:0000313" key="3">
    <source>
        <dbReference type="EMBL" id="MFC7056906.1"/>
    </source>
</evidence>
<reference evidence="3 4" key="1">
    <citation type="journal article" date="2019" name="Int. J. Syst. Evol. Microbiol.">
        <title>The Global Catalogue of Microorganisms (GCM) 10K type strain sequencing project: providing services to taxonomists for standard genome sequencing and annotation.</title>
        <authorList>
            <consortium name="The Broad Institute Genomics Platform"/>
            <consortium name="The Broad Institute Genome Sequencing Center for Infectious Disease"/>
            <person name="Wu L."/>
            <person name="Ma J."/>
        </authorList>
    </citation>
    <scope>NUCLEOTIDE SEQUENCE [LARGE SCALE GENOMIC DNA]</scope>
    <source>
        <strain evidence="3 4">JCM 30072</strain>
    </source>
</reference>
<keyword evidence="1" id="KW-0812">Transmembrane</keyword>
<evidence type="ECO:0000256" key="1">
    <source>
        <dbReference type="SAM" id="Phobius"/>
    </source>
</evidence>
<protein>
    <recommendedName>
        <fullName evidence="2">Histidine kinase N-terminal 7TM region domain-containing protein</fullName>
    </recommendedName>
</protein>
<accession>A0ABD5VY60</accession>
<dbReference type="Pfam" id="PF16927">
    <property type="entry name" value="HisKA_7TM"/>
    <property type="match status" value="1"/>
</dbReference>
<gene>
    <name evidence="3" type="ORF">ACFQQG_00325</name>
</gene>
<dbReference type="Proteomes" id="UP001596445">
    <property type="component" value="Unassembled WGS sequence"/>
</dbReference>
<feature type="transmembrane region" description="Helical" evidence="1">
    <location>
        <begin position="6"/>
        <end position="28"/>
    </location>
</feature>
<evidence type="ECO:0000313" key="4">
    <source>
        <dbReference type="Proteomes" id="UP001596445"/>
    </source>
</evidence>
<feature type="domain" description="Histidine kinase N-terminal 7TM region" evidence="2">
    <location>
        <begin position="13"/>
        <end position="77"/>
    </location>
</feature>
<name>A0ABD5VY60_9EURY</name>
<dbReference type="InterPro" id="IPR031621">
    <property type="entry name" value="HisKA_7TM"/>
</dbReference>
<dbReference type="RefSeq" id="WP_382183602.1">
    <property type="nucleotide sequence ID" value="NZ_JBHSZI010000001.1"/>
</dbReference>
<dbReference type="EMBL" id="JBHSZI010000001">
    <property type="protein sequence ID" value="MFC7056906.1"/>
    <property type="molecule type" value="Genomic_DNA"/>
</dbReference>
<sequence length="109" mass="11782">MSASLTWPVVLSLFAGVATVGLFAYLLTYREKPGASWFAATMVAQAVFLFAYGIGLTVFEEQLRLAFEVVALVGLSWLGPRSSASGWNTRDVAISDGRGTTGCCTWFQF</sequence>
<comment type="caution">
    <text evidence="3">The sequence shown here is derived from an EMBL/GenBank/DDBJ whole genome shotgun (WGS) entry which is preliminary data.</text>
</comment>
<dbReference type="AlphaFoldDB" id="A0ABD5VY60"/>
<keyword evidence="1" id="KW-1133">Transmembrane helix</keyword>
<proteinExistence type="predicted"/>
<keyword evidence="1" id="KW-0472">Membrane</keyword>